<comment type="caution">
    <text evidence="1">The sequence shown here is derived from an EMBL/GenBank/DDBJ whole genome shotgun (WGS) entry which is preliminary data.</text>
</comment>
<keyword evidence="2" id="KW-1185">Reference proteome</keyword>
<organism evidence="1 2">
    <name type="scientific">Araneus ventricosus</name>
    <name type="common">Orbweaver spider</name>
    <name type="synonym">Epeira ventricosa</name>
    <dbReference type="NCBI Taxonomy" id="182803"/>
    <lineage>
        <taxon>Eukaryota</taxon>
        <taxon>Metazoa</taxon>
        <taxon>Ecdysozoa</taxon>
        <taxon>Arthropoda</taxon>
        <taxon>Chelicerata</taxon>
        <taxon>Arachnida</taxon>
        <taxon>Araneae</taxon>
        <taxon>Araneomorphae</taxon>
        <taxon>Entelegynae</taxon>
        <taxon>Araneoidea</taxon>
        <taxon>Araneidae</taxon>
        <taxon>Araneus</taxon>
    </lineage>
</organism>
<dbReference type="EMBL" id="BGPR01050955">
    <property type="protein sequence ID" value="GBO27924.1"/>
    <property type="molecule type" value="Genomic_DNA"/>
</dbReference>
<reference evidence="1 2" key="1">
    <citation type="journal article" date="2019" name="Sci. Rep.">
        <title>Orb-weaving spider Araneus ventricosus genome elucidates the spidroin gene catalogue.</title>
        <authorList>
            <person name="Kono N."/>
            <person name="Nakamura H."/>
            <person name="Ohtoshi R."/>
            <person name="Moran D.A.P."/>
            <person name="Shinohara A."/>
            <person name="Yoshida Y."/>
            <person name="Fujiwara M."/>
            <person name="Mori M."/>
            <person name="Tomita M."/>
            <person name="Arakawa K."/>
        </authorList>
    </citation>
    <scope>NUCLEOTIDE SEQUENCE [LARGE SCALE GENOMIC DNA]</scope>
</reference>
<dbReference type="AlphaFoldDB" id="A0A4Y2VUK7"/>
<protein>
    <submittedName>
        <fullName evidence="1">Uncharacterized protein</fullName>
    </submittedName>
</protein>
<proteinExistence type="predicted"/>
<dbReference type="Proteomes" id="UP000499080">
    <property type="component" value="Unassembled WGS sequence"/>
</dbReference>
<accession>A0A4Y2VUK7</accession>
<evidence type="ECO:0000313" key="1">
    <source>
        <dbReference type="EMBL" id="GBO27924.1"/>
    </source>
</evidence>
<sequence>MFSIFTRAEVPQLNLTFLSKKSYYRYHARFHHTFHLEKSVFLPSSERSFDSGCHNFRNAYLRLDTFSFVDLQGQTPAILTSAEQVCDYTDLQAVNPLSDLAQNFIRTYIHDDKTVQQILSI</sequence>
<name>A0A4Y2VUK7_ARAVE</name>
<evidence type="ECO:0000313" key="2">
    <source>
        <dbReference type="Proteomes" id="UP000499080"/>
    </source>
</evidence>
<gene>
    <name evidence="1" type="ORF">AVEN_25865_1</name>
</gene>